<proteinExistence type="inferred from homology"/>
<name>A0A9W9KHH5_9EURO</name>
<keyword evidence="2" id="KW-0521">NADP</keyword>
<keyword evidence="3" id="KW-0560">Oxidoreductase</keyword>
<keyword evidence="6" id="KW-1185">Reference proteome</keyword>
<dbReference type="Gene3D" id="3.40.50.720">
    <property type="entry name" value="NAD(P)-binding Rossmann-like Domain"/>
    <property type="match status" value="1"/>
</dbReference>
<dbReference type="PANTHER" id="PTHR24320">
    <property type="entry name" value="RETINOL DEHYDROGENASE"/>
    <property type="match status" value="1"/>
</dbReference>
<dbReference type="InterPro" id="IPR036291">
    <property type="entry name" value="NAD(P)-bd_dom_sf"/>
</dbReference>
<dbReference type="SUPFAM" id="SSF51735">
    <property type="entry name" value="NAD(P)-binding Rossmann-fold domains"/>
    <property type="match status" value="1"/>
</dbReference>
<evidence type="ECO:0000313" key="5">
    <source>
        <dbReference type="EMBL" id="KAJ5106680.1"/>
    </source>
</evidence>
<evidence type="ECO:0008006" key="7">
    <source>
        <dbReference type="Google" id="ProtNLM"/>
    </source>
</evidence>
<protein>
    <recommendedName>
        <fullName evidence="7">NAD(P)-binding protein</fullName>
    </recommendedName>
</protein>
<evidence type="ECO:0000256" key="1">
    <source>
        <dbReference type="ARBA" id="ARBA00006484"/>
    </source>
</evidence>
<accession>A0A9W9KHH5</accession>
<evidence type="ECO:0000256" key="3">
    <source>
        <dbReference type="ARBA" id="ARBA00023002"/>
    </source>
</evidence>
<dbReference type="OrthoDB" id="542013at2759"/>
<dbReference type="GO" id="GO:0016491">
    <property type="term" value="F:oxidoreductase activity"/>
    <property type="evidence" value="ECO:0007669"/>
    <property type="project" value="UniProtKB-KW"/>
</dbReference>
<gene>
    <name evidence="5" type="ORF">N7456_003355</name>
</gene>
<comment type="similarity">
    <text evidence="1">Belongs to the short-chain dehydrogenases/reductases (SDR) family.</text>
</comment>
<sequence>MSNEPSLKTEPELNEPPVQDPSWLYRTINALKGCNWTTLTETDVPPTDLRGKWIIVTGANNGIGFEAAKTFATWGANLILGCREPPKWETHPTIAVQEIVDAARAASHECVVEWWAIDMGDLDTVKAFAERWIETGRPLDVLCNNAGMAPHSANEQAATKDGIQILHQVNTISHIYLTYLLLDSLSKSHSPRIICTTSCHHFRGFFTPSTMNDCTIRPVHLRGDLYANNKLYFQMWVAEMNRRLLLSDKYKHITINGFNPGFINSGLWKFSEENRATSMGRRMEWTLNFLVSRFGISSYQGALGLVYLATSGEFGGRLEVQGVGELGARGGGNYVNRIWKATPMPYVEHLGSRRELWEALNGEIRGVRKDEEELGGLGELERVGGDYGRESRL</sequence>
<evidence type="ECO:0000256" key="2">
    <source>
        <dbReference type="ARBA" id="ARBA00022857"/>
    </source>
</evidence>
<evidence type="ECO:0000313" key="6">
    <source>
        <dbReference type="Proteomes" id="UP001149165"/>
    </source>
</evidence>
<dbReference type="PRINTS" id="PR00081">
    <property type="entry name" value="GDHRDH"/>
</dbReference>
<dbReference type="InterPro" id="IPR002347">
    <property type="entry name" value="SDR_fam"/>
</dbReference>
<reference evidence="5" key="2">
    <citation type="journal article" date="2023" name="IMA Fungus">
        <title>Comparative genomic study of the Penicillium genus elucidates a diverse pangenome and 15 lateral gene transfer events.</title>
        <authorList>
            <person name="Petersen C."/>
            <person name="Sorensen T."/>
            <person name="Nielsen M.R."/>
            <person name="Sondergaard T.E."/>
            <person name="Sorensen J.L."/>
            <person name="Fitzpatrick D.A."/>
            <person name="Frisvad J.C."/>
            <person name="Nielsen K.L."/>
        </authorList>
    </citation>
    <scope>NUCLEOTIDE SEQUENCE</scope>
    <source>
        <strain evidence="5">IBT 30069</strain>
    </source>
</reference>
<comment type="caution">
    <text evidence="5">The sequence shown here is derived from an EMBL/GenBank/DDBJ whole genome shotgun (WGS) entry which is preliminary data.</text>
</comment>
<reference evidence="5" key="1">
    <citation type="submission" date="2022-11" db="EMBL/GenBank/DDBJ databases">
        <authorList>
            <person name="Petersen C."/>
        </authorList>
    </citation>
    <scope>NUCLEOTIDE SEQUENCE</scope>
    <source>
        <strain evidence="5">IBT 30069</strain>
    </source>
</reference>
<dbReference type="AlphaFoldDB" id="A0A9W9KHH5"/>
<feature type="region of interest" description="Disordered" evidence="4">
    <location>
        <begin position="1"/>
        <end position="20"/>
    </location>
</feature>
<organism evidence="5 6">
    <name type="scientific">Penicillium angulare</name>
    <dbReference type="NCBI Taxonomy" id="116970"/>
    <lineage>
        <taxon>Eukaryota</taxon>
        <taxon>Fungi</taxon>
        <taxon>Dikarya</taxon>
        <taxon>Ascomycota</taxon>
        <taxon>Pezizomycotina</taxon>
        <taxon>Eurotiomycetes</taxon>
        <taxon>Eurotiomycetidae</taxon>
        <taxon>Eurotiales</taxon>
        <taxon>Aspergillaceae</taxon>
        <taxon>Penicillium</taxon>
    </lineage>
</organism>
<dbReference type="Proteomes" id="UP001149165">
    <property type="component" value="Unassembled WGS sequence"/>
</dbReference>
<dbReference type="PANTHER" id="PTHR24320:SF152">
    <property type="entry name" value="SHORT-CHAIN DEHYDROGENASE_REDUCTASE FAMILY PROTEIN"/>
    <property type="match status" value="1"/>
</dbReference>
<dbReference type="Pfam" id="PF00106">
    <property type="entry name" value="adh_short"/>
    <property type="match status" value="1"/>
</dbReference>
<dbReference type="EMBL" id="JAPQKH010000003">
    <property type="protein sequence ID" value="KAJ5106680.1"/>
    <property type="molecule type" value="Genomic_DNA"/>
</dbReference>
<evidence type="ECO:0000256" key="4">
    <source>
        <dbReference type="SAM" id="MobiDB-lite"/>
    </source>
</evidence>